<reference evidence="2 3" key="1">
    <citation type="submission" date="2020-11" db="EMBL/GenBank/DDBJ databases">
        <authorList>
            <person name="Wallbank WR R."/>
            <person name="Pardo Diaz C."/>
            <person name="Kozak K."/>
            <person name="Martin S."/>
            <person name="Jiggins C."/>
            <person name="Moest M."/>
            <person name="Warren A I."/>
            <person name="Generalovic N T."/>
            <person name="Byers J.R.P. K."/>
            <person name="Montejo-Kovacevich G."/>
            <person name="Yen C E."/>
        </authorList>
    </citation>
    <scope>NUCLEOTIDE SEQUENCE [LARGE SCALE GENOMIC DNA]</scope>
</reference>
<protein>
    <recommendedName>
        <fullName evidence="4">Chitin-binding type-2 domain-containing protein</fullName>
    </recommendedName>
</protein>
<dbReference type="Proteomes" id="UP000594454">
    <property type="component" value="Chromosome 2"/>
</dbReference>
<organism evidence="2 3">
    <name type="scientific">Hermetia illucens</name>
    <name type="common">Black soldier fly</name>
    <dbReference type="NCBI Taxonomy" id="343691"/>
    <lineage>
        <taxon>Eukaryota</taxon>
        <taxon>Metazoa</taxon>
        <taxon>Ecdysozoa</taxon>
        <taxon>Arthropoda</taxon>
        <taxon>Hexapoda</taxon>
        <taxon>Insecta</taxon>
        <taxon>Pterygota</taxon>
        <taxon>Neoptera</taxon>
        <taxon>Endopterygota</taxon>
        <taxon>Diptera</taxon>
        <taxon>Brachycera</taxon>
        <taxon>Stratiomyomorpha</taxon>
        <taxon>Stratiomyidae</taxon>
        <taxon>Hermetiinae</taxon>
        <taxon>Hermetia</taxon>
    </lineage>
</organism>
<sequence>MKTVLVLLLAFLGCISVVLAASCAGGCENPCKFGRKDGQSGKPDCSKYNGEGKFRNLNDPVHYWECNENTAVSVRCPNGFLYLESKKDCVCYNEWFWTPECDPEHMVLDDTSCGGSGSDGSATSGGAGCASCTSCNN</sequence>
<name>A0A7R8YQV8_HERIL</name>
<dbReference type="PANTHER" id="PTHR20987">
    <property type="entry name" value="CHITIN-BINDING TYPE-2 DOMAIN-CONTAINING PROTEIN-RELATED"/>
    <property type="match status" value="1"/>
</dbReference>
<evidence type="ECO:0000313" key="3">
    <source>
        <dbReference type="Proteomes" id="UP000594454"/>
    </source>
</evidence>
<proteinExistence type="predicted"/>
<keyword evidence="1" id="KW-0732">Signal</keyword>
<evidence type="ECO:0000313" key="2">
    <source>
        <dbReference type="EMBL" id="CAD7082266.1"/>
    </source>
</evidence>
<dbReference type="OrthoDB" id="7913749at2759"/>
<feature type="signal peptide" evidence="1">
    <location>
        <begin position="1"/>
        <end position="20"/>
    </location>
</feature>
<gene>
    <name evidence="2" type="ORF">HERILL_LOCUS5315</name>
</gene>
<accession>A0A7R8YQV8</accession>
<dbReference type="AlphaFoldDB" id="A0A7R8YQV8"/>
<keyword evidence="3" id="KW-1185">Reference proteome</keyword>
<dbReference type="PANTHER" id="PTHR20987:SF0">
    <property type="entry name" value="CHITIN-BINDING TYPE-2 DOMAIN-CONTAINING PROTEIN-RELATED"/>
    <property type="match status" value="1"/>
</dbReference>
<evidence type="ECO:0000256" key="1">
    <source>
        <dbReference type="SAM" id="SignalP"/>
    </source>
</evidence>
<dbReference type="InParanoid" id="A0A7R8YQV8"/>
<dbReference type="PROSITE" id="PS51257">
    <property type="entry name" value="PROKAR_LIPOPROTEIN"/>
    <property type="match status" value="1"/>
</dbReference>
<dbReference type="EMBL" id="LR899010">
    <property type="protein sequence ID" value="CAD7082266.1"/>
    <property type="molecule type" value="Genomic_DNA"/>
</dbReference>
<feature type="chain" id="PRO_5030858012" description="Chitin-binding type-2 domain-containing protein" evidence="1">
    <location>
        <begin position="21"/>
        <end position="137"/>
    </location>
</feature>
<evidence type="ECO:0008006" key="4">
    <source>
        <dbReference type="Google" id="ProtNLM"/>
    </source>
</evidence>